<evidence type="ECO:0000313" key="4">
    <source>
        <dbReference type="Proteomes" id="UP000558475"/>
    </source>
</evidence>
<organism evidence="3 4">
    <name type="scientific">Brucella tritici</name>
    <dbReference type="NCBI Taxonomy" id="94626"/>
    <lineage>
        <taxon>Bacteria</taxon>
        <taxon>Pseudomonadati</taxon>
        <taxon>Pseudomonadota</taxon>
        <taxon>Alphaproteobacteria</taxon>
        <taxon>Hyphomicrobiales</taxon>
        <taxon>Brucellaceae</taxon>
        <taxon>Brucella/Ochrobactrum group</taxon>
        <taxon>Brucella</taxon>
    </lineage>
</organism>
<comment type="caution">
    <text evidence="3">The sequence shown here is derived from an EMBL/GenBank/DDBJ whole genome shotgun (WGS) entry which is preliminary data.</text>
</comment>
<reference evidence="3 4" key="1">
    <citation type="submission" date="2020-04" db="EMBL/GenBank/DDBJ databases">
        <title>Whole genome sequencing of clinical and environmental type strains of Ochrobactrum.</title>
        <authorList>
            <person name="Dharne M."/>
        </authorList>
    </citation>
    <scope>NUCLEOTIDE SEQUENCE [LARGE SCALE GENOMIC DNA]</scope>
    <source>
        <strain evidence="3 4">DSM 13340</strain>
    </source>
</reference>
<protein>
    <submittedName>
        <fullName evidence="3">DUF1674 domain-containing protein</fullName>
    </submittedName>
</protein>
<dbReference type="InterPro" id="IPR012875">
    <property type="entry name" value="SDHF4"/>
</dbReference>
<name>A0A7X6FNS3_9HYPH</name>
<evidence type="ECO:0000256" key="2">
    <source>
        <dbReference type="SAM" id="MobiDB-lite"/>
    </source>
</evidence>
<dbReference type="EMBL" id="JAAXZB010000001">
    <property type="protein sequence ID" value="NKW09081.1"/>
    <property type="molecule type" value="Genomic_DNA"/>
</dbReference>
<proteinExistence type="inferred from homology"/>
<sequence>MTDERKNEATESPENVDKRTFEDLPPAAQRALKEAEARRAAEKASEAPRELGGRGGKDPARFGDWEIKGRSIDF</sequence>
<feature type="compositionally biased region" description="Basic and acidic residues" evidence="2">
    <location>
        <begin position="31"/>
        <end position="74"/>
    </location>
</feature>
<accession>A0A7X6FNS3</accession>
<dbReference type="Pfam" id="PF07896">
    <property type="entry name" value="DUF1674"/>
    <property type="match status" value="1"/>
</dbReference>
<dbReference type="Proteomes" id="UP000558475">
    <property type="component" value="Unassembled WGS sequence"/>
</dbReference>
<evidence type="ECO:0000313" key="3">
    <source>
        <dbReference type="EMBL" id="NKW09081.1"/>
    </source>
</evidence>
<evidence type="ECO:0000256" key="1">
    <source>
        <dbReference type="ARBA" id="ARBA00005701"/>
    </source>
</evidence>
<feature type="region of interest" description="Disordered" evidence="2">
    <location>
        <begin position="1"/>
        <end position="74"/>
    </location>
</feature>
<comment type="similarity">
    <text evidence="1">Belongs to the SDHAF4 family.</text>
</comment>
<gene>
    <name evidence="3" type="ORF">HGG76_01965</name>
</gene>
<feature type="compositionally biased region" description="Basic and acidic residues" evidence="2">
    <location>
        <begin position="1"/>
        <end position="22"/>
    </location>
</feature>
<dbReference type="AlphaFoldDB" id="A0A7X6FNS3"/>